<reference evidence="10 11" key="1">
    <citation type="submission" date="2017-09" db="EMBL/GenBank/DDBJ databases">
        <title>WGS assembly of Aquilegia coerulea Goldsmith.</title>
        <authorList>
            <person name="Hodges S."/>
            <person name="Kramer E."/>
            <person name="Nordborg M."/>
            <person name="Tomkins J."/>
            <person name="Borevitz J."/>
            <person name="Derieg N."/>
            <person name="Yan J."/>
            <person name="Mihaltcheva S."/>
            <person name="Hayes R.D."/>
            <person name="Rokhsar D."/>
        </authorList>
    </citation>
    <scope>NUCLEOTIDE SEQUENCE [LARGE SCALE GENOMIC DNA]</scope>
    <source>
        <strain evidence="11">cv. Goldsmith</strain>
    </source>
</reference>
<keyword evidence="4" id="KW-0732">Signal</keyword>
<dbReference type="SUPFAM" id="SSF52058">
    <property type="entry name" value="L domain-like"/>
    <property type="match status" value="1"/>
</dbReference>
<name>A0A2G5EAR3_AQUCA</name>
<organism evidence="10 11">
    <name type="scientific">Aquilegia coerulea</name>
    <name type="common">Rocky mountain columbine</name>
    <dbReference type="NCBI Taxonomy" id="218851"/>
    <lineage>
        <taxon>Eukaryota</taxon>
        <taxon>Viridiplantae</taxon>
        <taxon>Streptophyta</taxon>
        <taxon>Embryophyta</taxon>
        <taxon>Tracheophyta</taxon>
        <taxon>Spermatophyta</taxon>
        <taxon>Magnoliopsida</taxon>
        <taxon>Ranunculales</taxon>
        <taxon>Ranunculaceae</taxon>
        <taxon>Thalictroideae</taxon>
        <taxon>Aquilegia</taxon>
    </lineage>
</organism>
<feature type="transmembrane region" description="Helical" evidence="8">
    <location>
        <begin position="379"/>
        <end position="403"/>
    </location>
</feature>
<sequence>MVHCLLAFIVQNANGQATNTSITKKLSRVQCTTIITDRLTINFVFGGRLETFDAPVTSSNHPIIETQRRVRVCLTHCLCFISCSESHTVLSIPLSMQKTKHPHEMFTLLLFLKLLYLSLPLQSSSLPVIPSDALSLLAFKSKADLSNKLSFTLHKRYDFCNWVGVECVQKKVVRLVLEGFALNGVFESNTLSHLDQIRVLSLQNNSLTGPIPDLSQLINLKSLFLNHNLFSGFFPSSVLSLYRIRIIDLSYNNLTGFIPIELTHLDRIDYLQLNSNHFNGTIPPFNQSLLQTFNVSDNNLIGAIPVTNTLLRFNVSSFSRNPKLCGQILHRVCSSNSSNLPFFPPSVAVAAPPPTKIEENQQLQGVTLSSPSRKTHKRIALSLGFSFVVLLLFGSILSVFFALKKRRRKPKVSIPLTSTAITSGSAFASTSNPIEQNDLKMIEMRKSGNLVFCKGEEQVYSLDQLMTGSAEMLGRGSIGTTYKAVLDNQLIVCVKRLDVNKTASTSKEVFQRHIQVVGNLRHPNLVPVKAYFQAKEEKLIIYDYQSNGSVFSLIHDFGCATGLRSTRAKPLHWTSCLKIAEDVVQGLAYIHQESILVHGNLKASNVLLGNEFEARLTDYCLAVLFNTSCEEDPDSAGYRAPEVHKSSIQATTKSDVYAFGVLLLELLTSKPPSQHPFLMPADLLNWVRHAREVEDSEDKWLAMLIDIATACNRTLPEQRPTTWQVLNMIQEIKETASTELEPCTVFP</sequence>
<dbReference type="InterPro" id="IPR032675">
    <property type="entry name" value="LRR_dom_sf"/>
</dbReference>
<evidence type="ECO:0000313" key="10">
    <source>
        <dbReference type="EMBL" id="PIA52858.1"/>
    </source>
</evidence>
<dbReference type="InterPro" id="IPR011009">
    <property type="entry name" value="Kinase-like_dom_sf"/>
</dbReference>
<dbReference type="InterPro" id="IPR046959">
    <property type="entry name" value="PRK1-6/SRF4-like"/>
</dbReference>
<dbReference type="OrthoDB" id="4062651at2759"/>
<dbReference type="EMBL" id="KZ305027">
    <property type="protein sequence ID" value="PIA52858.1"/>
    <property type="molecule type" value="Genomic_DNA"/>
</dbReference>
<dbReference type="PANTHER" id="PTHR48007:SF37">
    <property type="entry name" value="LEUCINE-RICH REPEAT PROTEIN KINASE FAMILY PROTEIN"/>
    <property type="match status" value="1"/>
</dbReference>
<dbReference type="Pfam" id="PF00560">
    <property type="entry name" value="LRR_1"/>
    <property type="match status" value="1"/>
</dbReference>
<dbReference type="GO" id="GO:0016020">
    <property type="term" value="C:membrane"/>
    <property type="evidence" value="ECO:0007669"/>
    <property type="project" value="UniProtKB-SubCell"/>
</dbReference>
<dbReference type="Gene3D" id="3.80.10.10">
    <property type="entry name" value="Ribonuclease Inhibitor"/>
    <property type="match status" value="2"/>
</dbReference>
<evidence type="ECO:0000256" key="7">
    <source>
        <dbReference type="ARBA" id="ARBA00023136"/>
    </source>
</evidence>
<dbReference type="GO" id="GO:0004672">
    <property type="term" value="F:protein kinase activity"/>
    <property type="evidence" value="ECO:0007669"/>
    <property type="project" value="InterPro"/>
</dbReference>
<evidence type="ECO:0000259" key="9">
    <source>
        <dbReference type="PROSITE" id="PS50011"/>
    </source>
</evidence>
<dbReference type="FunFam" id="3.80.10.10:FF:000400">
    <property type="entry name" value="Nuclear pore complex protein NUP107"/>
    <property type="match status" value="1"/>
</dbReference>
<comment type="subcellular location">
    <subcellularLocation>
        <location evidence="1">Membrane</location>
    </subcellularLocation>
</comment>
<dbReference type="InParanoid" id="A0A2G5EAR3"/>
<dbReference type="InterPro" id="IPR001611">
    <property type="entry name" value="Leu-rich_rpt"/>
</dbReference>
<keyword evidence="7 8" id="KW-0472">Membrane</keyword>
<dbReference type="Pfam" id="PF13855">
    <property type="entry name" value="LRR_8"/>
    <property type="match status" value="1"/>
</dbReference>
<keyword evidence="3 8" id="KW-0812">Transmembrane</keyword>
<evidence type="ECO:0000256" key="2">
    <source>
        <dbReference type="ARBA" id="ARBA00022614"/>
    </source>
</evidence>
<gene>
    <name evidence="10" type="ORF">AQUCO_01000611v1</name>
</gene>
<keyword evidence="11" id="KW-1185">Reference proteome</keyword>
<evidence type="ECO:0000256" key="1">
    <source>
        <dbReference type="ARBA" id="ARBA00004370"/>
    </source>
</evidence>
<keyword evidence="5" id="KW-0677">Repeat</keyword>
<dbReference type="Gene3D" id="1.10.510.10">
    <property type="entry name" value="Transferase(Phosphotransferase) domain 1"/>
    <property type="match status" value="1"/>
</dbReference>
<dbReference type="AlphaFoldDB" id="A0A2G5EAR3"/>
<keyword evidence="2" id="KW-0433">Leucine-rich repeat</keyword>
<evidence type="ECO:0000256" key="4">
    <source>
        <dbReference type="ARBA" id="ARBA00022729"/>
    </source>
</evidence>
<dbReference type="PROSITE" id="PS50011">
    <property type="entry name" value="PROTEIN_KINASE_DOM"/>
    <property type="match status" value="1"/>
</dbReference>
<accession>A0A2G5EAR3</accession>
<evidence type="ECO:0000256" key="8">
    <source>
        <dbReference type="SAM" id="Phobius"/>
    </source>
</evidence>
<dbReference type="Gene3D" id="3.30.200.20">
    <property type="entry name" value="Phosphorylase Kinase, domain 1"/>
    <property type="match status" value="1"/>
</dbReference>
<evidence type="ECO:0000256" key="6">
    <source>
        <dbReference type="ARBA" id="ARBA00022989"/>
    </source>
</evidence>
<proteinExistence type="predicted"/>
<dbReference type="InterPro" id="IPR000719">
    <property type="entry name" value="Prot_kinase_dom"/>
</dbReference>
<dbReference type="FunCoup" id="A0A2G5EAR3">
    <property type="interactions" value="1110"/>
</dbReference>
<dbReference type="STRING" id="218851.A0A2G5EAR3"/>
<evidence type="ECO:0000256" key="3">
    <source>
        <dbReference type="ARBA" id="ARBA00022692"/>
    </source>
</evidence>
<dbReference type="GO" id="GO:0005524">
    <property type="term" value="F:ATP binding"/>
    <property type="evidence" value="ECO:0007669"/>
    <property type="project" value="InterPro"/>
</dbReference>
<evidence type="ECO:0000256" key="5">
    <source>
        <dbReference type="ARBA" id="ARBA00022737"/>
    </source>
</evidence>
<dbReference type="SUPFAM" id="SSF56112">
    <property type="entry name" value="Protein kinase-like (PK-like)"/>
    <property type="match status" value="1"/>
</dbReference>
<keyword evidence="6 8" id="KW-1133">Transmembrane helix</keyword>
<evidence type="ECO:0000313" key="11">
    <source>
        <dbReference type="Proteomes" id="UP000230069"/>
    </source>
</evidence>
<dbReference type="Pfam" id="PF00069">
    <property type="entry name" value="Pkinase"/>
    <property type="match status" value="1"/>
</dbReference>
<protein>
    <recommendedName>
        <fullName evidence="9">Protein kinase domain-containing protein</fullName>
    </recommendedName>
</protein>
<dbReference type="Proteomes" id="UP000230069">
    <property type="component" value="Unassembled WGS sequence"/>
</dbReference>
<feature type="domain" description="Protein kinase" evidence="9">
    <location>
        <begin position="467"/>
        <end position="732"/>
    </location>
</feature>
<dbReference type="PANTHER" id="PTHR48007">
    <property type="entry name" value="LEUCINE-RICH REPEAT RECEPTOR-LIKE PROTEIN KINASE PXC1"/>
    <property type="match status" value="1"/>
</dbReference>